<dbReference type="SUPFAM" id="SSF54995">
    <property type="entry name" value="Ribosomal protein S6"/>
    <property type="match status" value="1"/>
</dbReference>
<proteinExistence type="inferred from homology"/>
<dbReference type="EMBL" id="FOQA01000004">
    <property type="protein sequence ID" value="SFH94304.1"/>
    <property type="molecule type" value="Genomic_DNA"/>
</dbReference>
<evidence type="ECO:0000256" key="1">
    <source>
        <dbReference type="ARBA" id="ARBA00009512"/>
    </source>
</evidence>
<dbReference type="FunFam" id="3.30.70.60:FF:000002">
    <property type="entry name" value="30S ribosomal protein S6"/>
    <property type="match status" value="1"/>
</dbReference>
<dbReference type="InterPro" id="IPR035980">
    <property type="entry name" value="Ribosomal_bS6_sf"/>
</dbReference>
<organism evidence="9 10">
    <name type="scientific">Tindallia magadiensis</name>
    <dbReference type="NCBI Taxonomy" id="69895"/>
    <lineage>
        <taxon>Bacteria</taxon>
        <taxon>Bacillati</taxon>
        <taxon>Bacillota</taxon>
        <taxon>Clostridia</taxon>
        <taxon>Peptostreptococcales</taxon>
        <taxon>Tindalliaceae</taxon>
        <taxon>Tindallia</taxon>
    </lineage>
</organism>
<dbReference type="HAMAP" id="MF_00360">
    <property type="entry name" value="Ribosomal_bS6"/>
    <property type="match status" value="1"/>
</dbReference>
<dbReference type="GO" id="GO:0003735">
    <property type="term" value="F:structural constituent of ribosome"/>
    <property type="evidence" value="ECO:0007669"/>
    <property type="project" value="InterPro"/>
</dbReference>
<sequence length="95" mass="11335">MNKYELMYVMKPATEEAEREALLEKYKGIIEEADGQVDNIEEWGLRKLAYEIKKETEGFYMLMNFQSDVDVPKELDRNMKIADEVIRHMITRIEE</sequence>
<dbReference type="GO" id="GO:0006412">
    <property type="term" value="P:translation"/>
    <property type="evidence" value="ECO:0007669"/>
    <property type="project" value="UniProtKB-UniRule"/>
</dbReference>
<name>A0A1I3E5R4_9FIRM</name>
<reference evidence="10" key="1">
    <citation type="submission" date="2016-10" db="EMBL/GenBank/DDBJ databases">
        <authorList>
            <person name="Varghese N."/>
            <person name="Submissions S."/>
        </authorList>
    </citation>
    <scope>NUCLEOTIDE SEQUENCE [LARGE SCALE GENOMIC DNA]</scope>
    <source>
        <strain evidence="10">Z-7934</strain>
    </source>
</reference>
<evidence type="ECO:0000256" key="7">
    <source>
        <dbReference type="ARBA" id="ARBA00035294"/>
    </source>
</evidence>
<dbReference type="GO" id="GO:0005737">
    <property type="term" value="C:cytoplasm"/>
    <property type="evidence" value="ECO:0007669"/>
    <property type="project" value="UniProtKB-ARBA"/>
</dbReference>
<dbReference type="NCBIfam" id="TIGR00166">
    <property type="entry name" value="S6"/>
    <property type="match status" value="1"/>
</dbReference>
<dbReference type="OrthoDB" id="9812702at2"/>
<dbReference type="AlphaFoldDB" id="A0A1I3E5R4"/>
<comment type="function">
    <text evidence="6 8">Binds together with bS18 to 16S ribosomal RNA.</text>
</comment>
<dbReference type="Pfam" id="PF01250">
    <property type="entry name" value="Ribosomal_S6"/>
    <property type="match status" value="1"/>
</dbReference>
<evidence type="ECO:0000313" key="9">
    <source>
        <dbReference type="EMBL" id="SFH94304.1"/>
    </source>
</evidence>
<evidence type="ECO:0000256" key="4">
    <source>
        <dbReference type="ARBA" id="ARBA00022980"/>
    </source>
</evidence>
<evidence type="ECO:0000313" key="10">
    <source>
        <dbReference type="Proteomes" id="UP000199287"/>
    </source>
</evidence>
<dbReference type="Proteomes" id="UP000199287">
    <property type="component" value="Unassembled WGS sequence"/>
</dbReference>
<keyword evidence="3 8" id="KW-0694">RNA-binding</keyword>
<evidence type="ECO:0000256" key="2">
    <source>
        <dbReference type="ARBA" id="ARBA00022730"/>
    </source>
</evidence>
<dbReference type="STRING" id="69895.SAMN05192551_104251"/>
<gene>
    <name evidence="8" type="primary">rpsF</name>
    <name evidence="9" type="ORF">SAMN05192551_104251</name>
</gene>
<evidence type="ECO:0000256" key="6">
    <source>
        <dbReference type="ARBA" id="ARBA00035104"/>
    </source>
</evidence>
<keyword evidence="4 8" id="KW-0689">Ribosomal protein</keyword>
<accession>A0A1I3E5R4</accession>
<evidence type="ECO:0000256" key="8">
    <source>
        <dbReference type="HAMAP-Rule" id="MF_00360"/>
    </source>
</evidence>
<dbReference type="CDD" id="cd00473">
    <property type="entry name" value="bS6"/>
    <property type="match status" value="1"/>
</dbReference>
<dbReference type="Gene3D" id="3.30.70.60">
    <property type="match status" value="1"/>
</dbReference>
<evidence type="ECO:0000256" key="3">
    <source>
        <dbReference type="ARBA" id="ARBA00022884"/>
    </source>
</evidence>
<dbReference type="RefSeq" id="WP_093371777.1">
    <property type="nucleotide sequence ID" value="NZ_FOQA01000004.1"/>
</dbReference>
<protein>
    <recommendedName>
        <fullName evidence="7 8">Small ribosomal subunit protein bS6</fullName>
    </recommendedName>
</protein>
<dbReference type="InterPro" id="IPR000529">
    <property type="entry name" value="Ribosomal_bS6"/>
</dbReference>
<dbReference type="GO" id="GO:0070181">
    <property type="term" value="F:small ribosomal subunit rRNA binding"/>
    <property type="evidence" value="ECO:0007669"/>
    <property type="project" value="TreeGrafter"/>
</dbReference>
<dbReference type="GO" id="GO:0005840">
    <property type="term" value="C:ribosome"/>
    <property type="evidence" value="ECO:0007669"/>
    <property type="project" value="UniProtKB-KW"/>
</dbReference>
<evidence type="ECO:0000256" key="5">
    <source>
        <dbReference type="ARBA" id="ARBA00023274"/>
    </source>
</evidence>
<keyword evidence="10" id="KW-1185">Reference proteome</keyword>
<dbReference type="PANTHER" id="PTHR21011:SF1">
    <property type="entry name" value="SMALL RIBOSOMAL SUBUNIT PROTEIN BS6M"/>
    <property type="match status" value="1"/>
</dbReference>
<dbReference type="GO" id="GO:1990904">
    <property type="term" value="C:ribonucleoprotein complex"/>
    <property type="evidence" value="ECO:0007669"/>
    <property type="project" value="UniProtKB-KW"/>
</dbReference>
<comment type="similarity">
    <text evidence="1 8">Belongs to the bacterial ribosomal protein bS6 family.</text>
</comment>
<keyword evidence="2 8" id="KW-0699">rRNA-binding</keyword>
<dbReference type="InterPro" id="IPR020814">
    <property type="entry name" value="Ribosomal_S6_plastid/chlpt"/>
</dbReference>
<keyword evidence="5 8" id="KW-0687">Ribonucleoprotein</keyword>
<dbReference type="PANTHER" id="PTHR21011">
    <property type="entry name" value="MITOCHONDRIAL 28S RIBOSOMAL PROTEIN S6"/>
    <property type="match status" value="1"/>
</dbReference>
<dbReference type="InterPro" id="IPR014717">
    <property type="entry name" value="Transl_elong_EF1B/ribsomal_bS6"/>
</dbReference>